<dbReference type="EMBL" id="BARS01025129">
    <property type="protein sequence ID" value="GAG00933.1"/>
    <property type="molecule type" value="Genomic_DNA"/>
</dbReference>
<reference evidence="2" key="1">
    <citation type="journal article" date="2014" name="Front. Microbiol.">
        <title>High frequency of phylogenetically diverse reductive dehalogenase-homologous genes in deep subseafloor sedimentary metagenomes.</title>
        <authorList>
            <person name="Kawai M."/>
            <person name="Futagami T."/>
            <person name="Toyoda A."/>
            <person name="Takaki Y."/>
            <person name="Nishi S."/>
            <person name="Hori S."/>
            <person name="Arai W."/>
            <person name="Tsubouchi T."/>
            <person name="Morono Y."/>
            <person name="Uchiyama I."/>
            <person name="Ito T."/>
            <person name="Fujiyama A."/>
            <person name="Inagaki F."/>
            <person name="Takami H."/>
        </authorList>
    </citation>
    <scope>NUCLEOTIDE SEQUENCE</scope>
    <source>
        <strain evidence="2">Expedition CK06-06</strain>
    </source>
</reference>
<accession>X0UKQ7</accession>
<dbReference type="PANTHER" id="PTHR36509">
    <property type="entry name" value="BLL3101 PROTEIN"/>
    <property type="match status" value="1"/>
</dbReference>
<dbReference type="SUPFAM" id="SSF160935">
    <property type="entry name" value="VPA0735-like"/>
    <property type="match status" value="1"/>
</dbReference>
<dbReference type="InterPro" id="IPR010621">
    <property type="entry name" value="DUF1214"/>
</dbReference>
<dbReference type="InterPro" id="IPR037049">
    <property type="entry name" value="DUF1214_C_sf"/>
</dbReference>
<dbReference type="PANTHER" id="PTHR36509:SF3">
    <property type="entry name" value="SIGNAL PEPTIDE PROTEIN"/>
    <property type="match status" value="1"/>
</dbReference>
<feature type="domain" description="DUF1214" evidence="1">
    <location>
        <begin position="66"/>
        <end position="175"/>
    </location>
</feature>
<comment type="caution">
    <text evidence="2">The sequence shown here is derived from an EMBL/GenBank/DDBJ whole genome shotgun (WGS) entry which is preliminary data.</text>
</comment>
<sequence length="191" mass="21957">MAINTSFVARSKAAAYREDSNWVFALTLNPSHRDGDIYQLEQRIDWPYEAYGVSTAMMAGIPGKGSTYLGAYRDDQGDWFEGENEYVFHIEPDAPAARFWDLSVYRLETRGLLPSKKGDISSVNTFTKNLKKNKDGSIDIYFGPGKAPKGYENNFINTTKGMRWFCYFRLYGPTKAYFDRSWKMNDIKQVK</sequence>
<evidence type="ECO:0000259" key="1">
    <source>
        <dbReference type="Pfam" id="PF06742"/>
    </source>
</evidence>
<dbReference type="Gene3D" id="2.60.120.600">
    <property type="entry name" value="Domain of unknown function DUF1214, C-terminal domain"/>
    <property type="match status" value="1"/>
</dbReference>
<dbReference type="Pfam" id="PF06742">
    <property type="entry name" value="DUF1214"/>
    <property type="match status" value="1"/>
</dbReference>
<proteinExistence type="predicted"/>
<protein>
    <recommendedName>
        <fullName evidence="1">DUF1214 domain-containing protein</fullName>
    </recommendedName>
</protein>
<dbReference type="AlphaFoldDB" id="X0UKQ7"/>
<organism evidence="2">
    <name type="scientific">marine sediment metagenome</name>
    <dbReference type="NCBI Taxonomy" id="412755"/>
    <lineage>
        <taxon>unclassified sequences</taxon>
        <taxon>metagenomes</taxon>
        <taxon>ecological metagenomes</taxon>
    </lineage>
</organism>
<evidence type="ECO:0000313" key="2">
    <source>
        <dbReference type="EMBL" id="GAG00933.1"/>
    </source>
</evidence>
<gene>
    <name evidence="2" type="ORF">S01H1_39764</name>
</gene>
<name>X0UKQ7_9ZZZZ</name>